<dbReference type="InterPro" id="IPR010994">
    <property type="entry name" value="RuvA_2-like"/>
</dbReference>
<dbReference type="AlphaFoldDB" id="A0A975GBA6"/>
<dbReference type="Proteomes" id="UP000671913">
    <property type="component" value="Chromosome"/>
</dbReference>
<evidence type="ECO:0000256" key="7">
    <source>
        <dbReference type="HAMAP-Rule" id="MF_00203"/>
    </source>
</evidence>
<keyword evidence="6 7" id="KW-0742">SOS response</keyword>
<dbReference type="PROSITE" id="PS50164">
    <property type="entry name" value="GIY_YIG"/>
    <property type="match status" value="1"/>
</dbReference>
<gene>
    <name evidence="7 11" type="primary">uvrC</name>
    <name evidence="11" type="ORF">ACETAC_04495</name>
</gene>
<comment type="similarity">
    <text evidence="7">Belongs to the UvrC family.</text>
</comment>
<comment type="subcellular location">
    <subcellularLocation>
        <location evidence="7">Cytoplasm</location>
    </subcellularLocation>
</comment>
<evidence type="ECO:0000256" key="6">
    <source>
        <dbReference type="ARBA" id="ARBA00023236"/>
    </source>
</evidence>
<dbReference type="InterPro" id="IPR003583">
    <property type="entry name" value="Hlx-hairpin-Hlx_DNA-bd_motif"/>
</dbReference>
<evidence type="ECO:0000313" key="12">
    <source>
        <dbReference type="Proteomes" id="UP000671913"/>
    </source>
</evidence>
<keyword evidence="2 7" id="KW-0227">DNA damage</keyword>
<dbReference type="GO" id="GO:0003677">
    <property type="term" value="F:DNA binding"/>
    <property type="evidence" value="ECO:0007669"/>
    <property type="project" value="UniProtKB-UniRule"/>
</dbReference>
<evidence type="ECO:0000259" key="10">
    <source>
        <dbReference type="PROSITE" id="PS50165"/>
    </source>
</evidence>
<protein>
    <recommendedName>
        <fullName evidence="7">UvrABC system protein C</fullName>
        <shortName evidence="7">Protein UvrC</shortName>
    </recommendedName>
    <alternativeName>
        <fullName evidence="7">Excinuclease ABC subunit C</fullName>
    </alternativeName>
</protein>
<dbReference type="SUPFAM" id="SSF46600">
    <property type="entry name" value="C-terminal UvrC-binding domain of UvrB"/>
    <property type="match status" value="1"/>
</dbReference>
<evidence type="ECO:0000313" key="11">
    <source>
        <dbReference type="EMBL" id="QSZ28344.1"/>
    </source>
</evidence>
<dbReference type="PROSITE" id="PS50165">
    <property type="entry name" value="UVRC"/>
    <property type="match status" value="1"/>
</dbReference>
<dbReference type="PROSITE" id="PS50151">
    <property type="entry name" value="UVR"/>
    <property type="match status" value="1"/>
</dbReference>
<proteinExistence type="inferred from homology"/>
<organism evidence="11 12">
    <name type="scientific">Aceticella autotrophica</name>
    <dbReference type="NCBI Taxonomy" id="2755338"/>
    <lineage>
        <taxon>Bacteria</taxon>
        <taxon>Bacillati</taxon>
        <taxon>Bacillota</taxon>
        <taxon>Clostridia</taxon>
        <taxon>Thermoanaerobacterales</taxon>
        <taxon>Thermoanaerobacteraceae</taxon>
        <taxon>Aceticella</taxon>
    </lineage>
</organism>
<dbReference type="Pfam" id="PF01541">
    <property type="entry name" value="GIY-YIG"/>
    <property type="match status" value="1"/>
</dbReference>
<dbReference type="GO" id="GO:0009381">
    <property type="term" value="F:excinuclease ABC activity"/>
    <property type="evidence" value="ECO:0007669"/>
    <property type="project" value="UniProtKB-UniRule"/>
</dbReference>
<dbReference type="GO" id="GO:0009432">
    <property type="term" value="P:SOS response"/>
    <property type="evidence" value="ECO:0007669"/>
    <property type="project" value="UniProtKB-UniRule"/>
</dbReference>
<comment type="function">
    <text evidence="7">The UvrABC repair system catalyzes the recognition and processing of DNA lesions. UvrC both incises the 5' and 3' sides of the lesion. The N-terminal half is responsible for the 3' incision and the C-terminal half is responsible for the 5' incision.</text>
</comment>
<dbReference type="Pfam" id="PF08459">
    <property type="entry name" value="UvrC_RNaseH_dom"/>
    <property type="match status" value="1"/>
</dbReference>
<dbReference type="Gene3D" id="1.10.150.20">
    <property type="entry name" value="5' to 3' exonuclease, C-terminal subdomain"/>
    <property type="match status" value="1"/>
</dbReference>
<name>A0A975GBA6_9THEO</name>
<dbReference type="SMART" id="SM00465">
    <property type="entry name" value="GIYc"/>
    <property type="match status" value="1"/>
</dbReference>
<dbReference type="HAMAP" id="MF_00203">
    <property type="entry name" value="UvrC"/>
    <property type="match status" value="1"/>
</dbReference>
<dbReference type="InterPro" id="IPR038476">
    <property type="entry name" value="UvrC_RNase_H_dom_sf"/>
</dbReference>
<dbReference type="Pfam" id="PF22920">
    <property type="entry name" value="UvrC_RNaseH"/>
    <property type="match status" value="1"/>
</dbReference>
<keyword evidence="5 7" id="KW-0234">DNA repair</keyword>
<dbReference type="SUPFAM" id="SSF47781">
    <property type="entry name" value="RuvA domain 2-like"/>
    <property type="match status" value="1"/>
</dbReference>
<dbReference type="PANTHER" id="PTHR30562:SF1">
    <property type="entry name" value="UVRABC SYSTEM PROTEIN C"/>
    <property type="match status" value="1"/>
</dbReference>
<dbReference type="NCBIfam" id="NF001824">
    <property type="entry name" value="PRK00558.1-5"/>
    <property type="match status" value="1"/>
</dbReference>
<dbReference type="InterPro" id="IPR000305">
    <property type="entry name" value="GIY-YIG_endonuc"/>
</dbReference>
<evidence type="ECO:0000256" key="1">
    <source>
        <dbReference type="ARBA" id="ARBA00022490"/>
    </source>
</evidence>
<sequence>MAKNHERKKVIVLEEKLKLLPEKPGVYIMKDESGKVIYVGKAILLRNRVRQYFQNQSNHPIKVRIMVNHVADFEYIVTDTELEALILECNLIKKYRPKYNILLKDDKNYPYIKITIKEQYPRILFTRRVELDGNRYFGPYSSAFAVRETIKLLRQIFPLRSCNRNVETDMGKYRECLYYHIGLCSAPCTGKISKENYKVLADEVIMFLEGKHDWLLKKLKEEMLKASENLEFEKAAKLRNQIFAIDKISEKQKIVSSSSEDQDVISMAKGTDNACIQVFFIRNGKLSGREHYYMKNTNEMRCEDIITSFIKQFYEGNPCVPKEIITDVNMEESNILSEWLSQKAGNKVNITVPQRGKKKELVNMVYQNALEELKNNLNYRTGKGRNEAVLELAELLGMDYLKRIEAYDISNIRGVDNVASMVVFIDGKPHKSSYRKFNIKSIKGQDDYGSIREVLNRRIAHGLEEQKLIDDGLLDKEKAKFNIMPDLILVDGGIGHVNVVKAVLRNFDLSIPVFGMVKDSKHRTRGLISSDGEVNIPMTGKAFHLVANVQEEVHRFAIKFHNIKQSSHIKTQLIDIPGIGHKRAKALLNAFKMIEDIKKADIEQLMKVKGMNKKAAQAVYDYFR</sequence>
<dbReference type="NCBIfam" id="TIGR00194">
    <property type="entry name" value="uvrC"/>
    <property type="match status" value="1"/>
</dbReference>
<dbReference type="KEGG" id="aaut:ACETAC_04495"/>
<dbReference type="SUPFAM" id="SSF82771">
    <property type="entry name" value="GIY-YIG endonuclease"/>
    <property type="match status" value="1"/>
</dbReference>
<dbReference type="InterPro" id="IPR047296">
    <property type="entry name" value="GIY-YIG_UvrC_Cho"/>
</dbReference>
<evidence type="ECO:0000259" key="8">
    <source>
        <dbReference type="PROSITE" id="PS50151"/>
    </source>
</evidence>
<dbReference type="PANTHER" id="PTHR30562">
    <property type="entry name" value="UVRC/OXIDOREDUCTASE"/>
    <property type="match status" value="1"/>
</dbReference>
<dbReference type="Pfam" id="PF02151">
    <property type="entry name" value="UVR"/>
    <property type="match status" value="1"/>
</dbReference>
<feature type="domain" description="GIY-YIG" evidence="9">
    <location>
        <begin position="22"/>
        <end position="101"/>
    </location>
</feature>
<dbReference type="GO" id="GO:0009380">
    <property type="term" value="C:excinuclease repair complex"/>
    <property type="evidence" value="ECO:0007669"/>
    <property type="project" value="InterPro"/>
</dbReference>
<feature type="domain" description="UVR" evidence="8">
    <location>
        <begin position="213"/>
        <end position="248"/>
    </location>
</feature>
<evidence type="ECO:0000256" key="5">
    <source>
        <dbReference type="ARBA" id="ARBA00023204"/>
    </source>
</evidence>
<dbReference type="EMBL" id="CP060096">
    <property type="protein sequence ID" value="QSZ28344.1"/>
    <property type="molecule type" value="Genomic_DNA"/>
</dbReference>
<dbReference type="InterPro" id="IPR036876">
    <property type="entry name" value="UVR_dom_sf"/>
</dbReference>
<dbReference type="InterPro" id="IPR004791">
    <property type="entry name" value="UvrC"/>
</dbReference>
<evidence type="ECO:0000256" key="3">
    <source>
        <dbReference type="ARBA" id="ARBA00022769"/>
    </source>
</evidence>
<accession>A0A975GBA6</accession>
<dbReference type="Gene3D" id="4.10.860.10">
    <property type="entry name" value="UVR domain"/>
    <property type="match status" value="1"/>
</dbReference>
<reference evidence="11" key="1">
    <citation type="submission" date="2020-08" db="EMBL/GenBank/DDBJ databases">
        <title>Genomic insights into the carbon and energy metabolism of the first obligate autotrophic acetogenic bacterium Aceticella autotrophica gen. nov., sp. nov.</title>
        <authorList>
            <person name="Toshchakov S.V."/>
            <person name="Elcheninov A.G."/>
            <person name="Kublanov I.V."/>
            <person name="Frolov E.N."/>
            <person name="Lebedinsky A.V."/>
        </authorList>
    </citation>
    <scope>NUCLEOTIDE SEQUENCE</scope>
    <source>
        <strain evidence="11">3443-3Ac</strain>
    </source>
</reference>
<dbReference type="GO" id="GO:0005737">
    <property type="term" value="C:cytoplasm"/>
    <property type="evidence" value="ECO:0007669"/>
    <property type="project" value="UniProtKB-SubCell"/>
</dbReference>
<feature type="domain" description="UvrC family homology region profile" evidence="10">
    <location>
        <begin position="264"/>
        <end position="504"/>
    </location>
</feature>
<dbReference type="Gene3D" id="3.30.420.340">
    <property type="entry name" value="UvrC, RNAse H endonuclease domain"/>
    <property type="match status" value="1"/>
</dbReference>
<dbReference type="InterPro" id="IPR035901">
    <property type="entry name" value="GIY-YIG_endonuc_sf"/>
</dbReference>
<dbReference type="GO" id="GO:0006289">
    <property type="term" value="P:nucleotide-excision repair"/>
    <property type="evidence" value="ECO:0007669"/>
    <property type="project" value="UniProtKB-UniRule"/>
</dbReference>
<dbReference type="FunFam" id="3.40.1440.10:FF:000001">
    <property type="entry name" value="UvrABC system protein C"/>
    <property type="match status" value="1"/>
</dbReference>
<keyword evidence="3 7" id="KW-0228">DNA excision</keyword>
<evidence type="ECO:0000259" key="9">
    <source>
        <dbReference type="PROSITE" id="PS50164"/>
    </source>
</evidence>
<dbReference type="SMART" id="SM00278">
    <property type="entry name" value="HhH1"/>
    <property type="match status" value="2"/>
</dbReference>
<evidence type="ECO:0000256" key="2">
    <source>
        <dbReference type="ARBA" id="ARBA00022763"/>
    </source>
</evidence>
<dbReference type="InterPro" id="IPR050066">
    <property type="entry name" value="UvrABC_protein_C"/>
</dbReference>
<dbReference type="InterPro" id="IPR001943">
    <property type="entry name" value="UVR_dom"/>
</dbReference>
<comment type="subunit">
    <text evidence="7">Interacts with UvrB in an incision complex.</text>
</comment>
<keyword evidence="4 7" id="KW-0267">Excision nuclease</keyword>
<dbReference type="CDD" id="cd10434">
    <property type="entry name" value="GIY-YIG_UvrC_Cho"/>
    <property type="match status" value="1"/>
</dbReference>
<keyword evidence="12" id="KW-1185">Reference proteome</keyword>
<keyword evidence="1 7" id="KW-0963">Cytoplasm</keyword>
<dbReference type="InterPro" id="IPR001162">
    <property type="entry name" value="UvrC_RNase_H_dom"/>
</dbReference>
<dbReference type="Pfam" id="PF14520">
    <property type="entry name" value="HHH_5"/>
    <property type="match status" value="1"/>
</dbReference>
<dbReference type="Gene3D" id="3.40.1440.10">
    <property type="entry name" value="GIY-YIG endonuclease"/>
    <property type="match status" value="1"/>
</dbReference>
<evidence type="ECO:0000256" key="4">
    <source>
        <dbReference type="ARBA" id="ARBA00022881"/>
    </source>
</evidence>